<evidence type="ECO:0000313" key="2">
    <source>
        <dbReference type="Proteomes" id="UP000054776"/>
    </source>
</evidence>
<evidence type="ECO:0000313" key="1">
    <source>
        <dbReference type="EMBL" id="KRY27705.1"/>
    </source>
</evidence>
<reference evidence="1 2" key="1">
    <citation type="submission" date="2015-01" db="EMBL/GenBank/DDBJ databases">
        <title>Evolution of Trichinella species and genotypes.</title>
        <authorList>
            <person name="Korhonen P.K."/>
            <person name="Edoardo P."/>
            <person name="Giuseppe L.R."/>
            <person name="Gasser R.B."/>
        </authorList>
    </citation>
    <scope>NUCLEOTIDE SEQUENCE [LARGE SCALE GENOMIC DNA]</scope>
    <source>
        <strain evidence="1">ISS3</strain>
    </source>
</reference>
<comment type="caution">
    <text evidence="1">The sequence shown here is derived from an EMBL/GenBank/DDBJ whole genome shotgun (WGS) entry which is preliminary data.</text>
</comment>
<dbReference type="AlphaFoldDB" id="A0A0V1ASY6"/>
<dbReference type="eggNOG" id="ENOG502S6ZB">
    <property type="taxonomic scope" value="Eukaryota"/>
</dbReference>
<dbReference type="EMBL" id="JYDH01000239">
    <property type="protein sequence ID" value="KRY27705.1"/>
    <property type="molecule type" value="Genomic_DNA"/>
</dbReference>
<accession>A0A0V1ASY6</accession>
<dbReference type="OrthoDB" id="7118285at2759"/>
<sequence length="108" mass="12792">MTTRVLDRLITQPTQLPAKGETKIKSQYDEYEWINKIPSVPIYYVAKPQPRERALQNQRGKKTLLSTIVEQLPQFLWTVILLHRIALCNRNIFKMHLRNRSFKLLLCS</sequence>
<gene>
    <name evidence="1" type="ORF">T01_12588</name>
</gene>
<organism evidence="1 2">
    <name type="scientific">Trichinella spiralis</name>
    <name type="common">Trichina worm</name>
    <dbReference type="NCBI Taxonomy" id="6334"/>
    <lineage>
        <taxon>Eukaryota</taxon>
        <taxon>Metazoa</taxon>
        <taxon>Ecdysozoa</taxon>
        <taxon>Nematoda</taxon>
        <taxon>Enoplea</taxon>
        <taxon>Dorylaimia</taxon>
        <taxon>Trichinellida</taxon>
        <taxon>Trichinellidae</taxon>
        <taxon>Trichinella</taxon>
    </lineage>
</organism>
<keyword evidence="2" id="KW-1185">Reference proteome</keyword>
<name>A0A0V1ASY6_TRISP</name>
<dbReference type="InParanoid" id="A0A0V1ASY6"/>
<dbReference type="Proteomes" id="UP000054776">
    <property type="component" value="Unassembled WGS sequence"/>
</dbReference>
<protein>
    <submittedName>
        <fullName evidence="1">Uncharacterized protein</fullName>
    </submittedName>
</protein>
<proteinExistence type="predicted"/>